<protein>
    <submittedName>
        <fullName evidence="1">Genomic scaffold, ProqFM164S02</fullName>
    </submittedName>
</protein>
<evidence type="ECO:0000313" key="2">
    <source>
        <dbReference type="Proteomes" id="UP000030686"/>
    </source>
</evidence>
<accession>W6QTR4</accession>
<keyword evidence="2" id="KW-1185">Reference proteome</keyword>
<dbReference type="OrthoDB" id="3434980at2759"/>
<gene>
    <name evidence="1" type="ORF">PROQFM164_S02g003083</name>
</gene>
<dbReference type="AlphaFoldDB" id="W6QTR4"/>
<reference evidence="1" key="1">
    <citation type="journal article" date="2014" name="Nat. Commun.">
        <title>Multiple recent horizontal transfers of a large genomic region in cheese making fungi.</title>
        <authorList>
            <person name="Cheeseman K."/>
            <person name="Ropars J."/>
            <person name="Renault P."/>
            <person name="Dupont J."/>
            <person name="Gouzy J."/>
            <person name="Branca A."/>
            <person name="Abraham A.L."/>
            <person name="Ceppi M."/>
            <person name="Conseiller E."/>
            <person name="Debuchy R."/>
            <person name="Malagnac F."/>
            <person name="Goarin A."/>
            <person name="Silar P."/>
            <person name="Lacoste S."/>
            <person name="Sallet E."/>
            <person name="Bensimon A."/>
            <person name="Giraud T."/>
            <person name="Brygoo Y."/>
        </authorList>
    </citation>
    <scope>NUCLEOTIDE SEQUENCE [LARGE SCALE GENOMIC DNA]</scope>
    <source>
        <strain evidence="1">FM164</strain>
    </source>
</reference>
<name>W6QTR4_PENRF</name>
<dbReference type="Proteomes" id="UP000030686">
    <property type="component" value="Unassembled WGS sequence"/>
</dbReference>
<dbReference type="EMBL" id="HG792016">
    <property type="protein sequence ID" value="CDM32932.1"/>
    <property type="molecule type" value="Genomic_DNA"/>
</dbReference>
<dbReference type="OMA" id="WENSGDI"/>
<proteinExistence type="predicted"/>
<evidence type="ECO:0000313" key="1">
    <source>
        <dbReference type="EMBL" id="CDM32932.1"/>
    </source>
</evidence>
<sequence>MAKSVIIMFEDPDSWENERENVDSILDKYTGTSGYPSTRSLPPIIVGAELGEEAVEELRSLSGVLVRCPDEEED</sequence>
<organism evidence="1 2">
    <name type="scientific">Penicillium roqueforti (strain FM164)</name>
    <dbReference type="NCBI Taxonomy" id="1365484"/>
    <lineage>
        <taxon>Eukaryota</taxon>
        <taxon>Fungi</taxon>
        <taxon>Dikarya</taxon>
        <taxon>Ascomycota</taxon>
        <taxon>Pezizomycotina</taxon>
        <taxon>Eurotiomycetes</taxon>
        <taxon>Eurotiomycetidae</taxon>
        <taxon>Eurotiales</taxon>
        <taxon>Aspergillaceae</taxon>
        <taxon>Penicillium</taxon>
    </lineage>
</organism>